<dbReference type="AlphaFoldDB" id="A0AAF3F5Q6"/>
<evidence type="ECO:0000256" key="1">
    <source>
        <dbReference type="ARBA" id="ARBA00004613"/>
    </source>
</evidence>
<comment type="similarity">
    <text evidence="2">Belongs to the nematode transthyretin-like family.</text>
</comment>
<feature type="chain" id="PRO_5041994565" evidence="5">
    <location>
        <begin position="21"/>
        <end position="129"/>
    </location>
</feature>
<dbReference type="Gene3D" id="2.60.40.3330">
    <property type="match status" value="1"/>
</dbReference>
<dbReference type="WBParaSite" id="MBELARI_LOCUS2221">
    <property type="protein sequence ID" value="MBELARI_LOCUS2221"/>
    <property type="gene ID" value="MBELARI_LOCUS2221"/>
</dbReference>
<keyword evidence="4 5" id="KW-0732">Signal</keyword>
<proteinExistence type="inferred from homology"/>
<evidence type="ECO:0000256" key="2">
    <source>
        <dbReference type="ARBA" id="ARBA00010112"/>
    </source>
</evidence>
<dbReference type="InterPro" id="IPR038479">
    <property type="entry name" value="Transthyretin-like_sf"/>
</dbReference>
<keyword evidence="6" id="KW-1185">Reference proteome</keyword>
<evidence type="ECO:0000313" key="6">
    <source>
        <dbReference type="Proteomes" id="UP000887575"/>
    </source>
</evidence>
<evidence type="ECO:0000256" key="4">
    <source>
        <dbReference type="ARBA" id="ARBA00022729"/>
    </source>
</evidence>
<reference evidence="7" key="1">
    <citation type="submission" date="2024-02" db="UniProtKB">
        <authorList>
            <consortium name="WormBaseParasite"/>
        </authorList>
    </citation>
    <scope>IDENTIFICATION</scope>
</reference>
<evidence type="ECO:0000256" key="5">
    <source>
        <dbReference type="SAM" id="SignalP"/>
    </source>
</evidence>
<protein>
    <submittedName>
        <fullName evidence="7">Uncharacterized protein</fullName>
    </submittedName>
</protein>
<evidence type="ECO:0000256" key="3">
    <source>
        <dbReference type="ARBA" id="ARBA00022525"/>
    </source>
</evidence>
<name>A0AAF3F5Q6_9BILA</name>
<organism evidence="6 7">
    <name type="scientific">Mesorhabditis belari</name>
    <dbReference type="NCBI Taxonomy" id="2138241"/>
    <lineage>
        <taxon>Eukaryota</taxon>
        <taxon>Metazoa</taxon>
        <taxon>Ecdysozoa</taxon>
        <taxon>Nematoda</taxon>
        <taxon>Chromadorea</taxon>
        <taxon>Rhabditida</taxon>
        <taxon>Rhabditina</taxon>
        <taxon>Rhabditomorpha</taxon>
        <taxon>Rhabditoidea</taxon>
        <taxon>Rhabditidae</taxon>
        <taxon>Mesorhabditinae</taxon>
        <taxon>Mesorhabditis</taxon>
    </lineage>
</organism>
<comment type="subcellular location">
    <subcellularLocation>
        <location evidence="1">Secreted</location>
    </subcellularLocation>
</comment>
<evidence type="ECO:0000313" key="7">
    <source>
        <dbReference type="WBParaSite" id="MBELARI_LOCUS2221"/>
    </source>
</evidence>
<dbReference type="Proteomes" id="UP000887575">
    <property type="component" value="Unassembled WGS sequence"/>
</dbReference>
<keyword evidence="3" id="KW-0964">Secreted</keyword>
<feature type="signal peptide" evidence="5">
    <location>
        <begin position="1"/>
        <end position="20"/>
    </location>
</feature>
<dbReference type="GO" id="GO:0009986">
    <property type="term" value="C:cell surface"/>
    <property type="evidence" value="ECO:0007669"/>
    <property type="project" value="InterPro"/>
</dbReference>
<dbReference type="InterPro" id="IPR001534">
    <property type="entry name" value="Transthyretin-like"/>
</dbReference>
<dbReference type="GO" id="GO:0005576">
    <property type="term" value="C:extracellular region"/>
    <property type="evidence" value="ECO:0007669"/>
    <property type="project" value="UniProtKB-SubCell"/>
</dbReference>
<accession>A0AAF3F5Q6</accession>
<sequence length="129" mass="14382">MNISFLSVVILFINFVSIEANSIFNRLHASGRTICQDKPYDGAHVAIYALFNTGNYQLLIDGYSNSNGFFDIWAVDAMTLGDLPYVVKFTHKCESSRGDLSFQIDYPNALVESGEEFKMGDVLLASPIR</sequence>
<dbReference type="Pfam" id="PF01060">
    <property type="entry name" value="TTR-52"/>
    <property type="match status" value="1"/>
</dbReference>